<feature type="domain" description="DUF7069" evidence="6">
    <location>
        <begin position="582"/>
        <end position="651"/>
    </location>
</feature>
<evidence type="ECO:0000259" key="4">
    <source>
        <dbReference type="Pfam" id="PF01048"/>
    </source>
</evidence>
<dbReference type="InterPro" id="IPR000845">
    <property type="entry name" value="Nucleoside_phosphorylase_d"/>
</dbReference>
<dbReference type="InterPro" id="IPR002110">
    <property type="entry name" value="Ankyrin_rpt"/>
</dbReference>
<dbReference type="InterPro" id="IPR055497">
    <property type="entry name" value="DUF7069"/>
</dbReference>
<feature type="repeat" description="ANK" evidence="2">
    <location>
        <begin position="1073"/>
        <end position="1105"/>
    </location>
</feature>
<dbReference type="Pfam" id="PF22939">
    <property type="entry name" value="WHD_GPIID"/>
    <property type="match status" value="1"/>
</dbReference>
<dbReference type="InterPro" id="IPR027417">
    <property type="entry name" value="P-loop_NTPase"/>
</dbReference>
<dbReference type="InterPro" id="IPR053137">
    <property type="entry name" value="NLR-like"/>
</dbReference>
<dbReference type="Pfam" id="PF12796">
    <property type="entry name" value="Ank_2"/>
    <property type="match status" value="2"/>
</dbReference>
<reference evidence="8" key="1">
    <citation type="submission" date="2021-10" db="EMBL/GenBank/DDBJ databases">
        <authorList>
            <person name="Piombo E."/>
        </authorList>
    </citation>
    <scope>NUCLEOTIDE SEQUENCE</scope>
</reference>
<evidence type="ECO:0000259" key="5">
    <source>
        <dbReference type="Pfam" id="PF22939"/>
    </source>
</evidence>
<keyword evidence="9" id="KW-1185">Reference proteome</keyword>
<evidence type="ECO:0000313" key="9">
    <source>
        <dbReference type="Proteomes" id="UP000754883"/>
    </source>
</evidence>
<keyword evidence="1" id="KW-0677">Repeat</keyword>
<evidence type="ECO:0000259" key="7">
    <source>
        <dbReference type="Pfam" id="PF24883"/>
    </source>
</evidence>
<organism evidence="8 9">
    <name type="scientific">Clonostachys byssicola</name>
    <dbReference type="NCBI Taxonomy" id="160290"/>
    <lineage>
        <taxon>Eukaryota</taxon>
        <taxon>Fungi</taxon>
        <taxon>Dikarya</taxon>
        <taxon>Ascomycota</taxon>
        <taxon>Pezizomycotina</taxon>
        <taxon>Sordariomycetes</taxon>
        <taxon>Hypocreomycetidae</taxon>
        <taxon>Hypocreales</taxon>
        <taxon>Bionectriaceae</taxon>
        <taxon>Clonostachys</taxon>
    </lineage>
</organism>
<evidence type="ECO:0008006" key="10">
    <source>
        <dbReference type="Google" id="ProtNLM"/>
    </source>
</evidence>
<feature type="repeat" description="ANK" evidence="2">
    <location>
        <begin position="941"/>
        <end position="973"/>
    </location>
</feature>
<dbReference type="Pfam" id="PF00023">
    <property type="entry name" value="Ank"/>
    <property type="match status" value="3"/>
</dbReference>
<dbReference type="PANTHER" id="PTHR46082">
    <property type="entry name" value="ATP/GTP-BINDING PROTEIN-RELATED"/>
    <property type="match status" value="1"/>
</dbReference>
<evidence type="ECO:0000259" key="6">
    <source>
        <dbReference type="Pfam" id="PF23239"/>
    </source>
</evidence>
<dbReference type="OrthoDB" id="163438at2759"/>
<gene>
    <name evidence="8" type="ORF">CBYS24578_00011156</name>
</gene>
<proteinExistence type="predicted"/>
<dbReference type="PANTHER" id="PTHR46082:SF11">
    <property type="entry name" value="AAA+ ATPASE DOMAIN-CONTAINING PROTEIN-RELATED"/>
    <property type="match status" value="1"/>
</dbReference>
<keyword evidence="2" id="KW-0040">ANK repeat</keyword>
<dbReference type="EMBL" id="CABFNO020001350">
    <property type="protein sequence ID" value="CAG9982882.1"/>
    <property type="molecule type" value="Genomic_DNA"/>
</dbReference>
<dbReference type="InterPro" id="IPR035994">
    <property type="entry name" value="Nucleoside_phosphorylase_sf"/>
</dbReference>
<dbReference type="SMART" id="SM00248">
    <property type="entry name" value="ANK"/>
    <property type="match status" value="10"/>
</dbReference>
<feature type="domain" description="GPI inositol-deacylase winged helix" evidence="5">
    <location>
        <begin position="661"/>
        <end position="748"/>
    </location>
</feature>
<dbReference type="SUPFAM" id="SSF48403">
    <property type="entry name" value="Ankyrin repeat"/>
    <property type="match status" value="1"/>
</dbReference>
<dbReference type="GO" id="GO:0003824">
    <property type="term" value="F:catalytic activity"/>
    <property type="evidence" value="ECO:0007669"/>
    <property type="project" value="InterPro"/>
</dbReference>
<dbReference type="Pfam" id="PF24883">
    <property type="entry name" value="NPHP3_N"/>
    <property type="match status" value="1"/>
</dbReference>
<feature type="repeat" description="ANK" evidence="2">
    <location>
        <begin position="1040"/>
        <end position="1072"/>
    </location>
</feature>
<feature type="domain" description="Nephrocystin 3-like N-terminal" evidence="7">
    <location>
        <begin position="389"/>
        <end position="552"/>
    </location>
</feature>
<evidence type="ECO:0000256" key="2">
    <source>
        <dbReference type="PROSITE-ProRule" id="PRU00023"/>
    </source>
</evidence>
<dbReference type="SUPFAM" id="SSF53167">
    <property type="entry name" value="Purine and uridine phosphorylases"/>
    <property type="match status" value="1"/>
</dbReference>
<dbReference type="InterPro" id="IPR054471">
    <property type="entry name" value="GPIID_WHD"/>
</dbReference>
<evidence type="ECO:0000256" key="1">
    <source>
        <dbReference type="ARBA" id="ARBA00022737"/>
    </source>
</evidence>
<dbReference type="Gene3D" id="3.40.50.1580">
    <property type="entry name" value="Nucleoside phosphorylase domain"/>
    <property type="match status" value="1"/>
</dbReference>
<dbReference type="AlphaFoldDB" id="A0A9N9UAM3"/>
<feature type="repeat" description="ANK" evidence="2">
    <location>
        <begin position="907"/>
        <end position="939"/>
    </location>
</feature>
<dbReference type="GO" id="GO:0009116">
    <property type="term" value="P:nucleoside metabolic process"/>
    <property type="evidence" value="ECO:0007669"/>
    <property type="project" value="InterPro"/>
</dbReference>
<dbReference type="Gene3D" id="1.25.40.20">
    <property type="entry name" value="Ankyrin repeat-containing domain"/>
    <property type="match status" value="1"/>
</dbReference>
<dbReference type="Gene3D" id="3.40.50.300">
    <property type="entry name" value="P-loop containing nucleotide triphosphate hydrolases"/>
    <property type="match status" value="1"/>
</dbReference>
<accession>A0A9N9UAM3</accession>
<feature type="repeat" description="ANK" evidence="2">
    <location>
        <begin position="1007"/>
        <end position="1039"/>
    </location>
</feature>
<dbReference type="SUPFAM" id="SSF52540">
    <property type="entry name" value="P-loop containing nucleoside triphosphate hydrolases"/>
    <property type="match status" value="1"/>
</dbReference>
<feature type="coiled-coil region" evidence="3">
    <location>
        <begin position="329"/>
        <end position="360"/>
    </location>
</feature>
<name>A0A9N9UAM3_9HYPO</name>
<dbReference type="InterPro" id="IPR036770">
    <property type="entry name" value="Ankyrin_rpt-contain_sf"/>
</dbReference>
<evidence type="ECO:0000313" key="8">
    <source>
        <dbReference type="EMBL" id="CAG9982882.1"/>
    </source>
</evidence>
<dbReference type="Pfam" id="PF23239">
    <property type="entry name" value="DUF7069"/>
    <property type="match status" value="1"/>
</dbReference>
<feature type="repeat" description="ANK" evidence="2">
    <location>
        <begin position="1140"/>
        <end position="1172"/>
    </location>
</feature>
<dbReference type="PROSITE" id="PS50297">
    <property type="entry name" value="ANK_REP_REGION"/>
    <property type="match status" value="8"/>
</dbReference>
<sequence length="1207" mass="135609">MSQPRDYTVGWICAIRVEYIAAQVFLDEEHDPPEYISQHDNNHYTLGRIGKHNVVIATLPSGAYGTTSAATVAKDLLHSFPNLKIGLMVGIGGGAPTEKHDIRLGDVVVSHPGDGNGGLLQYDFGKNIQGQGFQITGFLNQPPPILLSALAGLRALHERKGHHLKTVVERTLQKNKRLRKKFEQPDPSSDRLYESEITHGDGEESCLTACGSRGLKVRHLRSEDDDDPEIHYGLIASANQLMKNALVRDQLASDMGILCFEMEAAGLMNHFPCLVIRGICDYSDSHKNKQWQGYAAMMAAAYTKDLLNQIQPNKVALEVSIRDHLSGLENIATKQLKVLERQLKVQKDQASHKKQKQEREFLQLFRLTSGTGDITYEWYKHRVEDRVEDTCMWFLRHQNFQLWLKADSGPLFVSADPGCGKSVLAKYLIDHVLPETAKTTNVCYFFFKAQDQHTIRQALCALIHQLFSMKPCLIETAIPLYEKDASAMINSTTSLWNVFLNAVKDPRAGFVTIILDAIDECSESASLIKSIEKHFYSRGVNYGKLKFLLTSRPYRKIISDFFGLRKSFPEIHIPGEEKSEMISYEVNHVIAYRIKRLSKKSQWSPAIENHLRNKLQHNSHRTYLWVYLIFEHLEVEDFKKTPKGIDLAIENLPNTVNEAYEQILSRSKNHRYVQKALSIILAACRPLTLSEMKIAMEIESTSQSLDDLDLETDEDFKARLRSRCGLFISIYEEKIHFLHQTAREFLLTRVDLGSPVTASLVPRFQGSITLQDAHNILAKCCVHYLDLFNSDYNPLDNTKKRTLASLQTCAFFSYSAFYWADHFREAQDGAYPDFLDCVMRIMNPGSRSFPKWYLTWRNYRPPSNRIRNNLPQVDQRTIINLPSFLGHHSIVRLLLQNRADPEIRCTDGRVPLFCAAENGHVATVKLLLEAGVRVDAMVGSKPRTSLFQAAQNGHDAVVNLLLESGADSSLRGRYYGTPLLAAVKNGHKATVGILLEKGADLHVRDCHGDSSLFLAAKYGHEGIISSLLNKGASIEERDDNDETPLMHAFNHGYKTAISILIGKGANIEAIDIEGQIPLIWAVKNGYKSAIGALVKKGASIEAVDNEGQTPLIWAVKANDELIVELLLEMGANVQARDHAFGQTALSWAAERGYKTIAALLIKNGADVEARDNFGCTPLQRARRYRRRSIVALLLGQGSDPMDTDSDY</sequence>
<comment type="caution">
    <text evidence="8">The sequence shown here is derived from an EMBL/GenBank/DDBJ whole genome shotgun (WGS) entry which is preliminary data.</text>
</comment>
<evidence type="ECO:0000256" key="3">
    <source>
        <dbReference type="SAM" id="Coils"/>
    </source>
</evidence>
<dbReference type="Proteomes" id="UP000754883">
    <property type="component" value="Unassembled WGS sequence"/>
</dbReference>
<feature type="repeat" description="ANK" evidence="2">
    <location>
        <begin position="1106"/>
        <end position="1138"/>
    </location>
</feature>
<dbReference type="PRINTS" id="PR01415">
    <property type="entry name" value="ANKYRIN"/>
</dbReference>
<dbReference type="Pfam" id="PF01048">
    <property type="entry name" value="PNP_UDP_1"/>
    <property type="match status" value="1"/>
</dbReference>
<feature type="domain" description="Nucleoside phosphorylase" evidence="4">
    <location>
        <begin position="33"/>
        <end position="290"/>
    </location>
</feature>
<dbReference type="InterPro" id="IPR056884">
    <property type="entry name" value="NPHP3-like_N"/>
</dbReference>
<keyword evidence="3" id="KW-0175">Coiled coil</keyword>
<protein>
    <recommendedName>
        <fullName evidence="10">Nucleoside phosphorylase domain-containing protein</fullName>
    </recommendedName>
</protein>
<feature type="repeat" description="ANK" evidence="2">
    <location>
        <begin position="974"/>
        <end position="1006"/>
    </location>
</feature>
<dbReference type="PROSITE" id="PS50088">
    <property type="entry name" value="ANK_REPEAT"/>
    <property type="match status" value="8"/>
</dbReference>